<proteinExistence type="predicted"/>
<comment type="caution">
    <text evidence="1">The sequence shown here is derived from an EMBL/GenBank/DDBJ whole genome shotgun (WGS) entry which is preliminary data.</text>
</comment>
<name>A0AAE0Y8P1_9GAST</name>
<protein>
    <submittedName>
        <fullName evidence="1">Uncharacterized protein</fullName>
    </submittedName>
</protein>
<evidence type="ECO:0000313" key="1">
    <source>
        <dbReference type="EMBL" id="KAK3736872.1"/>
    </source>
</evidence>
<accession>A0AAE0Y8P1</accession>
<sequence length="158" mass="17332">MTSSESESPYSYIALKAKAEQEALAAPTIALKQEAPTGPIQMLSGSRKESLGLTGKKEQVKSGYHCRYARILSSTRMPRQNCLLKVTTPCLTPVCTQFIQRKGVCLVLDSRPIMVPPTPSQAAFLFLPCPCISYPHLLSDKSMLSVQKTSIQIQCVEL</sequence>
<dbReference type="EMBL" id="JAWDGP010006684">
    <property type="protein sequence ID" value="KAK3736872.1"/>
    <property type="molecule type" value="Genomic_DNA"/>
</dbReference>
<gene>
    <name evidence="1" type="ORF">RRG08_000619</name>
</gene>
<dbReference type="Proteomes" id="UP001283361">
    <property type="component" value="Unassembled WGS sequence"/>
</dbReference>
<organism evidence="1 2">
    <name type="scientific">Elysia crispata</name>
    <name type="common">lettuce slug</name>
    <dbReference type="NCBI Taxonomy" id="231223"/>
    <lineage>
        <taxon>Eukaryota</taxon>
        <taxon>Metazoa</taxon>
        <taxon>Spiralia</taxon>
        <taxon>Lophotrochozoa</taxon>
        <taxon>Mollusca</taxon>
        <taxon>Gastropoda</taxon>
        <taxon>Heterobranchia</taxon>
        <taxon>Euthyneura</taxon>
        <taxon>Panpulmonata</taxon>
        <taxon>Sacoglossa</taxon>
        <taxon>Placobranchoidea</taxon>
        <taxon>Plakobranchidae</taxon>
        <taxon>Elysia</taxon>
    </lineage>
</organism>
<keyword evidence="2" id="KW-1185">Reference proteome</keyword>
<dbReference type="AlphaFoldDB" id="A0AAE0Y8P1"/>
<evidence type="ECO:0000313" key="2">
    <source>
        <dbReference type="Proteomes" id="UP001283361"/>
    </source>
</evidence>
<reference evidence="1" key="1">
    <citation type="journal article" date="2023" name="G3 (Bethesda)">
        <title>A reference genome for the long-term kleptoplast-retaining sea slug Elysia crispata morphotype clarki.</title>
        <authorList>
            <person name="Eastman K.E."/>
            <person name="Pendleton A.L."/>
            <person name="Shaikh M.A."/>
            <person name="Suttiyut T."/>
            <person name="Ogas R."/>
            <person name="Tomko P."/>
            <person name="Gavelis G."/>
            <person name="Widhalm J.R."/>
            <person name="Wisecaver J.H."/>
        </authorList>
    </citation>
    <scope>NUCLEOTIDE SEQUENCE</scope>
    <source>
        <strain evidence="1">ECLA1</strain>
    </source>
</reference>